<feature type="domain" description="Histidine kinase/HSP90-like ATPase" evidence="2">
    <location>
        <begin position="490"/>
        <end position="600"/>
    </location>
</feature>
<organism evidence="3 4">
    <name type="scientific">Paenibacillus beijingensis</name>
    <dbReference type="NCBI Taxonomy" id="1126833"/>
    <lineage>
        <taxon>Bacteria</taxon>
        <taxon>Bacillati</taxon>
        <taxon>Bacillota</taxon>
        <taxon>Bacilli</taxon>
        <taxon>Bacillales</taxon>
        <taxon>Paenibacillaceae</taxon>
        <taxon>Paenibacillus</taxon>
    </lineage>
</organism>
<dbReference type="InterPro" id="IPR010559">
    <property type="entry name" value="Sig_transdc_His_kin_internal"/>
</dbReference>
<dbReference type="InterPro" id="IPR003594">
    <property type="entry name" value="HATPase_dom"/>
</dbReference>
<dbReference type="EMBL" id="CP011058">
    <property type="protein sequence ID" value="AJY74262.1"/>
    <property type="molecule type" value="Genomic_DNA"/>
</dbReference>
<dbReference type="Gene3D" id="3.30.565.10">
    <property type="entry name" value="Histidine kinase-like ATPase, C-terminal domain"/>
    <property type="match status" value="1"/>
</dbReference>
<dbReference type="Pfam" id="PF02518">
    <property type="entry name" value="HATPase_c"/>
    <property type="match status" value="1"/>
</dbReference>
<feature type="transmembrane region" description="Helical" evidence="1">
    <location>
        <begin position="307"/>
        <end position="327"/>
    </location>
</feature>
<protein>
    <recommendedName>
        <fullName evidence="2">Histidine kinase/HSP90-like ATPase domain-containing protein</fullName>
    </recommendedName>
</protein>
<reference evidence="3 4" key="1">
    <citation type="journal article" date="2015" name="J. Biotechnol.">
        <title>Complete genome sequence of Paenibacillus beijingensis 7188(T) (=DSM 24997(T)), a novel rhizobacterium from jujube garden soil.</title>
        <authorList>
            <person name="Kwak Y."/>
            <person name="Shin J.H."/>
        </authorList>
    </citation>
    <scope>NUCLEOTIDE SEQUENCE [LARGE SCALE GENOMIC DNA]</scope>
    <source>
        <strain evidence="3 4">DSM 24997</strain>
    </source>
</reference>
<evidence type="ECO:0000313" key="4">
    <source>
        <dbReference type="Proteomes" id="UP000032633"/>
    </source>
</evidence>
<dbReference type="PATRIC" id="fig|1126833.4.peg.1370"/>
<keyword evidence="1" id="KW-0472">Membrane</keyword>
<accession>A0A0D5NH28</accession>
<dbReference type="SMART" id="SM00387">
    <property type="entry name" value="HATPase_c"/>
    <property type="match status" value="1"/>
</dbReference>
<feature type="transmembrane region" description="Helical" evidence="1">
    <location>
        <begin position="21"/>
        <end position="44"/>
    </location>
</feature>
<dbReference type="Proteomes" id="UP000032633">
    <property type="component" value="Chromosome"/>
</dbReference>
<gene>
    <name evidence="3" type="ORF">VN24_06310</name>
</gene>
<dbReference type="PANTHER" id="PTHR34220:SF7">
    <property type="entry name" value="SENSOR HISTIDINE KINASE YPDA"/>
    <property type="match status" value="1"/>
</dbReference>
<dbReference type="GO" id="GO:0016020">
    <property type="term" value="C:membrane"/>
    <property type="evidence" value="ECO:0007669"/>
    <property type="project" value="InterPro"/>
</dbReference>
<evidence type="ECO:0000256" key="1">
    <source>
        <dbReference type="SAM" id="Phobius"/>
    </source>
</evidence>
<name>A0A0D5NH28_9BACL</name>
<evidence type="ECO:0000259" key="2">
    <source>
        <dbReference type="SMART" id="SM00387"/>
    </source>
</evidence>
<dbReference type="AlphaFoldDB" id="A0A0D5NH28"/>
<dbReference type="Pfam" id="PF06580">
    <property type="entry name" value="His_kinase"/>
    <property type="match status" value="1"/>
</dbReference>
<dbReference type="InterPro" id="IPR036890">
    <property type="entry name" value="HATPase_C_sf"/>
</dbReference>
<dbReference type="SUPFAM" id="SSF55874">
    <property type="entry name" value="ATPase domain of HSP90 chaperone/DNA topoisomerase II/histidine kinase"/>
    <property type="match status" value="1"/>
</dbReference>
<keyword evidence="1" id="KW-1133">Transmembrane helix</keyword>
<dbReference type="KEGG" id="pbj:VN24_06310"/>
<dbReference type="STRING" id="1126833.VN24_06310"/>
<sequence length="600" mass="68928">MMKPMNNLWRNIRQYNFNSILLRNFVLIVGLIILPLIGISVYVYEHNDANMRAEIERSALGELAIARDSIDMVLSETERLSVRIKSDPDSGLFYQERLSSPLNYSDTVRIQRIQQVLQTARLTSPYIDSIQMFSEYNNFYLTAESGGTFQNADNRWWFNAYEQHNGRSNFWTTGLVTDKTSRTPLLSFVNRISSYEGGKSGGVLIHLNLEKLGNLVDHSVYQRIYVVDPERTIMFHRDSALLNEPLHEAKPELAALLKNGIASRILKLEGQNQVISVLPSLSEKKWAYISVVSLQSYQARRTQITELMIVLLGVSVCSAIVLAFIIATRSYQPIRQILSLIENKENPFWIVGGKSGSKPWNETKYILTNLTESFHQNRSMEVQLQEKYELLRKAQAVALQAQINPHFLYNTLESINWKVMRLTRGKNEASEMIQSLSALLRLTLETKDDLVTIGKELEHLRLYVEMQKLRYKDKFSFRCNVHERLLDCKIVKLVLQPIVENAIYYGIKPSPRNGMITVSVEARRETIVIRVRDNGVGIPFSTAHSLNADLKKDLFKENEHIGLRNVNQRLRLSFGDKYGLTIRSKLKVGTIVEMVIPYIH</sequence>
<dbReference type="GO" id="GO:0000155">
    <property type="term" value="F:phosphorelay sensor kinase activity"/>
    <property type="evidence" value="ECO:0007669"/>
    <property type="project" value="InterPro"/>
</dbReference>
<keyword evidence="1" id="KW-0812">Transmembrane</keyword>
<keyword evidence="4" id="KW-1185">Reference proteome</keyword>
<dbReference type="PANTHER" id="PTHR34220">
    <property type="entry name" value="SENSOR HISTIDINE KINASE YPDA"/>
    <property type="match status" value="1"/>
</dbReference>
<dbReference type="OrthoDB" id="1729609at2"/>
<reference evidence="4" key="2">
    <citation type="submission" date="2015-03" db="EMBL/GenBank/DDBJ databases">
        <title>Genome sequence of Paenibacillus beijingensis strain DSM 24997T.</title>
        <authorList>
            <person name="Kwak Y."/>
            <person name="Shin J.-H."/>
        </authorList>
    </citation>
    <scope>NUCLEOTIDE SEQUENCE [LARGE SCALE GENOMIC DNA]</scope>
    <source>
        <strain evidence="4">DSM 24997</strain>
    </source>
</reference>
<evidence type="ECO:0000313" key="3">
    <source>
        <dbReference type="EMBL" id="AJY74262.1"/>
    </source>
</evidence>
<dbReference type="RefSeq" id="WP_045669698.1">
    <property type="nucleotide sequence ID" value="NZ_CP011058.1"/>
</dbReference>
<proteinExistence type="predicted"/>
<dbReference type="HOGENOM" id="CLU_020473_6_0_9"/>
<dbReference type="InterPro" id="IPR050640">
    <property type="entry name" value="Bact_2-comp_sensor_kinase"/>
</dbReference>